<dbReference type="Pfam" id="PF22244">
    <property type="entry name" value="GCE_fung"/>
    <property type="match status" value="1"/>
</dbReference>
<reference evidence="5 6" key="1">
    <citation type="submission" date="2018-08" db="EMBL/GenBank/DDBJ databases">
        <title>Fibrisoma montanum sp. nov., isolated from Danxia mountain soil.</title>
        <authorList>
            <person name="Huang Y."/>
        </authorList>
    </citation>
    <scope>NUCLEOTIDE SEQUENCE [LARGE SCALE GENOMIC DNA]</scope>
    <source>
        <strain evidence="5 6">HYT19</strain>
    </source>
</reference>
<dbReference type="InterPro" id="IPR029058">
    <property type="entry name" value="AB_hydrolase_fold"/>
</dbReference>
<keyword evidence="2" id="KW-0732">Signal</keyword>
<feature type="domain" description="4-O-methyl-glucuronoyl methylesterase-like" evidence="4">
    <location>
        <begin position="206"/>
        <end position="357"/>
    </location>
</feature>
<organism evidence="5 6">
    <name type="scientific">Fibrisoma montanum</name>
    <dbReference type="NCBI Taxonomy" id="2305895"/>
    <lineage>
        <taxon>Bacteria</taxon>
        <taxon>Pseudomonadati</taxon>
        <taxon>Bacteroidota</taxon>
        <taxon>Cytophagia</taxon>
        <taxon>Cytophagales</taxon>
        <taxon>Spirosomataceae</taxon>
        <taxon>Fibrisoma</taxon>
    </lineage>
</organism>
<evidence type="ECO:0000256" key="1">
    <source>
        <dbReference type="ARBA" id="ARBA00022487"/>
    </source>
</evidence>
<dbReference type="Gene3D" id="3.40.50.1820">
    <property type="entry name" value="alpha/beta hydrolase"/>
    <property type="match status" value="1"/>
</dbReference>
<dbReference type="RefSeq" id="WP_119666016.1">
    <property type="nucleotide sequence ID" value="NZ_QXED01000001.1"/>
</dbReference>
<comment type="caution">
    <text evidence="5">The sequence shown here is derived from an EMBL/GenBank/DDBJ whole genome shotgun (WGS) entry which is preliminary data.</text>
</comment>
<keyword evidence="3" id="KW-0378">Hydrolase</keyword>
<dbReference type="InterPro" id="IPR054579">
    <property type="entry name" value="GCE-like_dom"/>
</dbReference>
<keyword evidence="1" id="KW-0719">Serine esterase</keyword>
<sequence>MTLSTLPVNYDEHKVPAYTLPDVLTTPDGQPVTTVGQWLTQQRPATLALFKEHVYGQMPSRPTSMRSVVRSVNENALNGVAICKQVTVLFGTPDEAPGMDVLLYLPKTDQSVPIFAGLNFSGNHCVSNDPGITLSTRWLPNTEGGEVTNNRATEDARGMEASRWPIDEIVRRGYGVATVYYGDLEPDHPEGWQTGIRTTLKTELNQAETAWAAIGAWAWGLSRLMDYLETDPAIDASRVILHGHSRLGKAALWAGATDERFAMVISNNSGEGGAALARRCFGETVAHINTNFPHWFVDRFKTYNDNENALPVDQHQLLALIAPRPLYVASAEEDAWADPTGEFLSAKEADRVWNLFGRQGLGVSVMPRVNQPVGHTVGYHIRSGPHDITTYDWAQYLDFADRLLPGPIH</sequence>
<keyword evidence="6" id="KW-1185">Reference proteome</keyword>
<dbReference type="SUPFAM" id="SSF53474">
    <property type="entry name" value="alpha/beta-Hydrolases"/>
    <property type="match status" value="1"/>
</dbReference>
<evidence type="ECO:0000256" key="2">
    <source>
        <dbReference type="ARBA" id="ARBA00022729"/>
    </source>
</evidence>
<evidence type="ECO:0000259" key="4">
    <source>
        <dbReference type="Pfam" id="PF22244"/>
    </source>
</evidence>
<protein>
    <submittedName>
        <fullName evidence="5">Acetylxylan esterase</fullName>
    </submittedName>
</protein>
<proteinExistence type="predicted"/>
<gene>
    <name evidence="5" type="ORF">DYU11_02290</name>
</gene>
<accession>A0A418MIA3</accession>
<name>A0A418MIA3_9BACT</name>
<dbReference type="EMBL" id="QXED01000001">
    <property type="protein sequence ID" value="RIV27165.1"/>
    <property type="molecule type" value="Genomic_DNA"/>
</dbReference>
<dbReference type="AlphaFoldDB" id="A0A418MIA3"/>
<evidence type="ECO:0000313" key="6">
    <source>
        <dbReference type="Proteomes" id="UP000283523"/>
    </source>
</evidence>
<evidence type="ECO:0000313" key="5">
    <source>
        <dbReference type="EMBL" id="RIV27165.1"/>
    </source>
</evidence>
<evidence type="ECO:0000256" key="3">
    <source>
        <dbReference type="ARBA" id="ARBA00022801"/>
    </source>
</evidence>
<dbReference type="OrthoDB" id="9809261at2"/>
<dbReference type="GO" id="GO:0052689">
    <property type="term" value="F:carboxylic ester hydrolase activity"/>
    <property type="evidence" value="ECO:0007669"/>
    <property type="project" value="UniProtKB-KW"/>
</dbReference>
<dbReference type="Proteomes" id="UP000283523">
    <property type="component" value="Unassembled WGS sequence"/>
</dbReference>